<dbReference type="CDD" id="cd16407">
    <property type="entry name" value="ParB_N_like"/>
    <property type="match status" value="1"/>
</dbReference>
<evidence type="ECO:0000313" key="4">
    <source>
        <dbReference type="Proteomes" id="UP000018466"/>
    </source>
</evidence>
<name>A0AA36Y3I8_9FIRM</name>
<dbReference type="SUPFAM" id="SSF110849">
    <property type="entry name" value="ParB/Sulfiredoxin"/>
    <property type="match status" value="1"/>
</dbReference>
<dbReference type="InterPro" id="IPR003115">
    <property type="entry name" value="ParB_N"/>
</dbReference>
<proteinExistence type="inferred from homology"/>
<dbReference type="Proteomes" id="UP000018466">
    <property type="component" value="Unassembled WGS sequence"/>
</dbReference>
<dbReference type="GO" id="GO:0003677">
    <property type="term" value="F:DNA binding"/>
    <property type="evidence" value="ECO:0007669"/>
    <property type="project" value="InterPro"/>
</dbReference>
<evidence type="ECO:0000256" key="1">
    <source>
        <dbReference type="ARBA" id="ARBA00006295"/>
    </source>
</evidence>
<reference evidence="3 4" key="1">
    <citation type="submission" date="2011-10" db="EMBL/GenBank/DDBJ databases">
        <title>The Genome Sequence of Lachnospiraceae bacterium ACC2.</title>
        <authorList>
            <consortium name="The Broad Institute Genome Sequencing Platform"/>
            <person name="Earl A."/>
            <person name="Ward D."/>
            <person name="Feldgarden M."/>
            <person name="Gevers D."/>
            <person name="Sizova M."/>
            <person name="Hazen A."/>
            <person name="Epstein S."/>
            <person name="Young S.K."/>
            <person name="Zeng Q."/>
            <person name="Gargeya S."/>
            <person name="Fitzgerald M."/>
            <person name="Haas B."/>
            <person name="Abouelleil A."/>
            <person name="Alvarado L."/>
            <person name="Arachchi H.M."/>
            <person name="Berlin A."/>
            <person name="Brown A."/>
            <person name="Chapman S.B."/>
            <person name="Chen Z."/>
            <person name="Dunbar C."/>
            <person name="Freedman E."/>
            <person name="Gearin G."/>
            <person name="Goldberg J."/>
            <person name="Griggs A."/>
            <person name="Gujja S."/>
            <person name="Heiman D."/>
            <person name="Howarth C."/>
            <person name="Larson L."/>
            <person name="Lui A."/>
            <person name="MacDonald P.J.P."/>
            <person name="Montmayeur A."/>
            <person name="Murphy C."/>
            <person name="Neiman D."/>
            <person name="Pearson M."/>
            <person name="Priest M."/>
            <person name="Roberts A."/>
            <person name="Saif S."/>
            <person name="Shea T."/>
            <person name="Shenoy N."/>
            <person name="Sisk P."/>
            <person name="Stolte C."/>
            <person name="Sykes S."/>
            <person name="Wortman J."/>
            <person name="Nusbaum C."/>
            <person name="Birren B."/>
        </authorList>
    </citation>
    <scope>NUCLEOTIDE SEQUENCE [LARGE SCALE GENOMIC DNA]</scope>
    <source>
        <strain evidence="3 4">ACC2</strain>
    </source>
</reference>
<dbReference type="Gene3D" id="1.10.10.2830">
    <property type="match status" value="1"/>
</dbReference>
<dbReference type="InterPro" id="IPR004437">
    <property type="entry name" value="ParB/RepB/Spo0J"/>
</dbReference>
<dbReference type="AlphaFoldDB" id="A0AA36Y3I8"/>
<protein>
    <submittedName>
        <fullName evidence="3">ParB-like partition protein</fullName>
    </submittedName>
</protein>
<dbReference type="SMART" id="SM00470">
    <property type="entry name" value="ParB"/>
    <property type="match status" value="1"/>
</dbReference>
<gene>
    <name evidence="3" type="ORF">HMPREF9623_01691</name>
</gene>
<dbReference type="Pfam" id="PF02195">
    <property type="entry name" value="ParB_N"/>
    <property type="match status" value="1"/>
</dbReference>
<evidence type="ECO:0000259" key="2">
    <source>
        <dbReference type="SMART" id="SM00470"/>
    </source>
</evidence>
<dbReference type="PANTHER" id="PTHR33375:SF1">
    <property type="entry name" value="CHROMOSOME-PARTITIONING PROTEIN PARB-RELATED"/>
    <property type="match status" value="1"/>
</dbReference>
<dbReference type="Gene3D" id="3.90.1530.30">
    <property type="match status" value="1"/>
</dbReference>
<accession>A0AA36Y3I8</accession>
<comment type="caution">
    <text evidence="3">The sequence shown here is derived from an EMBL/GenBank/DDBJ whole genome shotgun (WGS) entry which is preliminary data.</text>
</comment>
<dbReference type="GeneID" id="86941421"/>
<dbReference type="GO" id="GO:0005694">
    <property type="term" value="C:chromosome"/>
    <property type="evidence" value="ECO:0007669"/>
    <property type="project" value="TreeGrafter"/>
</dbReference>
<organism evidence="3 4">
    <name type="scientific">Stomatobaculum longum</name>
    <dbReference type="NCBI Taxonomy" id="796942"/>
    <lineage>
        <taxon>Bacteria</taxon>
        <taxon>Bacillati</taxon>
        <taxon>Bacillota</taxon>
        <taxon>Clostridia</taxon>
        <taxon>Lachnospirales</taxon>
        <taxon>Lachnospiraceae</taxon>
        <taxon>Stomatobaculum</taxon>
    </lineage>
</organism>
<sequence>MAAKREKIHFETVEELLGAPVTKDATTEIRIDQIYPFENHPFKVVDDDKMSDLVQSIRDNGVIVPVLVRPDDEGTYEMISGHRRMHAAKLAGLATIPAIIKPMTNDEATIAMVDANMQREEILPSERAFSLKMKMDAMRRQGYRADLENGTCGSECHKSEDADTLNKKTREEVGESFGLKGRQVQNYIRLTELIPELLDMVDNKHLAITLAVEISYFSKEIQHAIYVNYKETGAMTKEQIQVLKNQTNLENATEYTLKQLLNSVQPEIKEAGRISFTRKKLDQYFPKNYTMQKRQEIIFSLLDDWKNRREGADV</sequence>
<dbReference type="InterPro" id="IPR036086">
    <property type="entry name" value="ParB/Sulfiredoxin_sf"/>
</dbReference>
<dbReference type="GO" id="GO:0007059">
    <property type="term" value="P:chromosome segregation"/>
    <property type="evidence" value="ECO:0007669"/>
    <property type="project" value="TreeGrafter"/>
</dbReference>
<dbReference type="PANTHER" id="PTHR33375">
    <property type="entry name" value="CHROMOSOME-PARTITIONING PROTEIN PARB-RELATED"/>
    <property type="match status" value="1"/>
</dbReference>
<dbReference type="InterPro" id="IPR050336">
    <property type="entry name" value="Chromosome_partition/occlusion"/>
</dbReference>
<dbReference type="EMBL" id="AGEL01000014">
    <property type="protein sequence ID" value="EHO15780.1"/>
    <property type="molecule type" value="Genomic_DNA"/>
</dbReference>
<dbReference type="NCBIfam" id="TIGR00180">
    <property type="entry name" value="parB_part"/>
    <property type="match status" value="1"/>
</dbReference>
<dbReference type="SUPFAM" id="SSF109709">
    <property type="entry name" value="KorB DNA-binding domain-like"/>
    <property type="match status" value="1"/>
</dbReference>
<keyword evidence="4" id="KW-1185">Reference proteome</keyword>
<evidence type="ECO:0000313" key="3">
    <source>
        <dbReference type="EMBL" id="EHO15780.1"/>
    </source>
</evidence>
<comment type="similarity">
    <text evidence="1">Belongs to the ParB family.</text>
</comment>
<dbReference type="RefSeq" id="WP_009533523.1">
    <property type="nucleotide sequence ID" value="NZ_JH590864.1"/>
</dbReference>
<feature type="domain" description="ParB-like N-terminal" evidence="2">
    <location>
        <begin position="27"/>
        <end position="116"/>
    </location>
</feature>